<protein>
    <submittedName>
        <fullName evidence="1">Uncharacterized protein</fullName>
    </submittedName>
</protein>
<accession>A0A8G1UD60</accession>
<gene>
    <name evidence="1" type="ORF">EDD39_6766</name>
</gene>
<reference evidence="1 2" key="1">
    <citation type="submission" date="2018-11" db="EMBL/GenBank/DDBJ databases">
        <title>Sequencing the genomes of 1000 actinobacteria strains.</title>
        <authorList>
            <person name="Klenk H.-P."/>
        </authorList>
    </citation>
    <scope>NUCLEOTIDE SEQUENCE [LARGE SCALE GENOMIC DNA]</scope>
    <source>
        <strain evidence="1 2">DSM 44780</strain>
    </source>
</reference>
<evidence type="ECO:0000313" key="1">
    <source>
        <dbReference type="EMBL" id="ROR38575.1"/>
    </source>
</evidence>
<sequence>MLLLYRAEWLSLLGRLAREHEEITHAVLDELPARQHVHYLRRALMASEILPDRDEYLDSVPSWLEAMLAKQPAHIARLIRPYASWSVLRRARSRSQHHESTPSVRKYARARILIAINFLTWLDGCNLTLGTATQAHVDAWLDGGTTTHYRLRDFLLWAHSRRLAAELTVPWLGSREDPDEILTDDHRWQLLRQCLSNDEIPLQLRVAGSLVLLYGQVPQHIVRITRSQLTTKGAHTYLTLEESPMLLPPPLADLFQRLAAAPVTSRSALRGLVKDSHLLFPGTGPGGGMDHGRLTLKLNQLGIRVRPARNGALCALASDLPAAVLADLLGIHITTAVRWVRLVKRDWTSYLASRDSSTQVGS</sequence>
<comment type="caution">
    <text evidence="1">The sequence shown here is derived from an EMBL/GenBank/DDBJ whole genome shotgun (WGS) entry which is preliminary data.</text>
</comment>
<proteinExistence type="predicted"/>
<name>A0A8G1UD60_9ACTN</name>
<evidence type="ECO:0000313" key="2">
    <source>
        <dbReference type="Proteomes" id="UP000267408"/>
    </source>
</evidence>
<dbReference type="AlphaFoldDB" id="A0A8G1UD60"/>
<dbReference type="Proteomes" id="UP000267408">
    <property type="component" value="Unassembled WGS sequence"/>
</dbReference>
<dbReference type="EMBL" id="RJVJ01000002">
    <property type="protein sequence ID" value="ROR38575.1"/>
    <property type="molecule type" value="Genomic_DNA"/>
</dbReference>
<organism evidence="1 2">
    <name type="scientific">Kitasatospora cineracea</name>
    <dbReference type="NCBI Taxonomy" id="88074"/>
    <lineage>
        <taxon>Bacteria</taxon>
        <taxon>Bacillati</taxon>
        <taxon>Actinomycetota</taxon>
        <taxon>Actinomycetes</taxon>
        <taxon>Kitasatosporales</taxon>
        <taxon>Streptomycetaceae</taxon>
        <taxon>Kitasatospora</taxon>
    </lineage>
</organism>